<dbReference type="AlphaFoldDB" id="A0A9Y2L0W4"/>
<dbReference type="EMBL" id="CP127247">
    <property type="protein sequence ID" value="WIY26004.1"/>
    <property type="molecule type" value="Genomic_DNA"/>
</dbReference>
<proteinExistence type="predicted"/>
<protein>
    <submittedName>
        <fullName evidence="1">Uncharacterized protein</fullName>
    </submittedName>
</protein>
<organism evidence="1 2">
    <name type="scientific">Parasedimentitalea psychrophila</name>
    <dbReference type="NCBI Taxonomy" id="2997337"/>
    <lineage>
        <taxon>Bacteria</taxon>
        <taxon>Pseudomonadati</taxon>
        <taxon>Pseudomonadota</taxon>
        <taxon>Alphaproteobacteria</taxon>
        <taxon>Rhodobacterales</taxon>
        <taxon>Paracoccaceae</taxon>
        <taxon>Parasedimentitalea</taxon>
    </lineage>
</organism>
<gene>
    <name evidence="1" type="ORF">QPJ95_03475</name>
</gene>
<name>A0A9Y2L0W4_9RHOB</name>
<keyword evidence="2" id="KW-1185">Reference proteome</keyword>
<dbReference type="Proteomes" id="UP001238334">
    <property type="component" value="Chromosome"/>
</dbReference>
<dbReference type="KEGG" id="ppso:QPJ95_03475"/>
<sequence>MPAEDNFEVYAASLTSPIIDGFDITPDDGTDLTKVTRGLMVAVGGDVTVVFKGGGTVTLPELSPGVIYPVRVARVLVTGTDATGIVGLY</sequence>
<accession>A0A9Y2L0W4</accession>
<dbReference type="RefSeq" id="WP_270920611.1">
    <property type="nucleotide sequence ID" value="NZ_CP127247.1"/>
</dbReference>
<reference evidence="1 2" key="1">
    <citation type="submission" date="2023-06" db="EMBL/GenBank/DDBJ databases">
        <title>Parasedimentitalea psychrophila sp. nov., a psychrophilic bacterium isolated from deep-sea sediment.</title>
        <authorList>
            <person name="Li A."/>
        </authorList>
    </citation>
    <scope>NUCLEOTIDE SEQUENCE [LARGE SCALE GENOMIC DNA]</scope>
    <source>
        <strain evidence="1 2">QS115</strain>
    </source>
</reference>
<evidence type="ECO:0000313" key="2">
    <source>
        <dbReference type="Proteomes" id="UP001238334"/>
    </source>
</evidence>
<evidence type="ECO:0000313" key="1">
    <source>
        <dbReference type="EMBL" id="WIY26004.1"/>
    </source>
</evidence>